<comment type="caution">
    <text evidence="1">The sequence shown here is derived from an EMBL/GenBank/DDBJ whole genome shotgun (WGS) entry which is preliminary data.</text>
</comment>
<dbReference type="AlphaFoldDB" id="A0A2J7QG44"/>
<dbReference type="Pfam" id="PF01359">
    <property type="entry name" value="Transposase_1"/>
    <property type="match status" value="1"/>
</dbReference>
<reference evidence="1 2" key="1">
    <citation type="submission" date="2017-12" db="EMBL/GenBank/DDBJ databases">
        <title>Hemimetabolous genomes reveal molecular basis of termite eusociality.</title>
        <authorList>
            <person name="Harrison M.C."/>
            <person name="Jongepier E."/>
            <person name="Robertson H.M."/>
            <person name="Arning N."/>
            <person name="Bitard-Feildel T."/>
            <person name="Chao H."/>
            <person name="Childers C.P."/>
            <person name="Dinh H."/>
            <person name="Doddapaneni H."/>
            <person name="Dugan S."/>
            <person name="Gowin J."/>
            <person name="Greiner C."/>
            <person name="Han Y."/>
            <person name="Hu H."/>
            <person name="Hughes D.S.T."/>
            <person name="Huylmans A.-K."/>
            <person name="Kemena C."/>
            <person name="Kremer L.P.M."/>
            <person name="Lee S.L."/>
            <person name="Lopez-Ezquerra A."/>
            <person name="Mallet L."/>
            <person name="Monroy-Kuhn J.M."/>
            <person name="Moser A."/>
            <person name="Murali S.C."/>
            <person name="Muzny D.M."/>
            <person name="Otani S."/>
            <person name="Piulachs M.-D."/>
            <person name="Poelchau M."/>
            <person name="Qu J."/>
            <person name="Schaub F."/>
            <person name="Wada-Katsumata A."/>
            <person name="Worley K.C."/>
            <person name="Xie Q."/>
            <person name="Ylla G."/>
            <person name="Poulsen M."/>
            <person name="Gibbs R.A."/>
            <person name="Schal C."/>
            <person name="Richards S."/>
            <person name="Belles X."/>
            <person name="Korb J."/>
            <person name="Bornberg-Bauer E."/>
        </authorList>
    </citation>
    <scope>NUCLEOTIDE SEQUENCE [LARGE SCALE GENOMIC DNA]</scope>
    <source>
        <tissue evidence="1">Whole body</tissue>
    </source>
</reference>
<evidence type="ECO:0000313" key="2">
    <source>
        <dbReference type="Proteomes" id="UP000235965"/>
    </source>
</evidence>
<name>A0A2J7QG44_9NEOP</name>
<sequence length="88" mass="10051">MERKHLTSPVKKKFMSRLKGGKIMFSMFWDLKGPILNHYQGKGAGIIYTLYSEMLYDKPKPVILSEYQGQLSVGVSRQYTSLCCSAHC</sequence>
<organism evidence="1 2">
    <name type="scientific">Cryptotermes secundus</name>
    <dbReference type="NCBI Taxonomy" id="105785"/>
    <lineage>
        <taxon>Eukaryota</taxon>
        <taxon>Metazoa</taxon>
        <taxon>Ecdysozoa</taxon>
        <taxon>Arthropoda</taxon>
        <taxon>Hexapoda</taxon>
        <taxon>Insecta</taxon>
        <taxon>Pterygota</taxon>
        <taxon>Neoptera</taxon>
        <taxon>Polyneoptera</taxon>
        <taxon>Dictyoptera</taxon>
        <taxon>Blattodea</taxon>
        <taxon>Blattoidea</taxon>
        <taxon>Termitoidae</taxon>
        <taxon>Kalotermitidae</taxon>
        <taxon>Cryptotermitinae</taxon>
        <taxon>Cryptotermes</taxon>
    </lineage>
</organism>
<protein>
    <submittedName>
        <fullName evidence="1">Uncharacterized protein</fullName>
    </submittedName>
</protein>
<dbReference type="InParanoid" id="A0A2J7QG44"/>
<accession>A0A2J7QG44</accession>
<proteinExistence type="predicted"/>
<evidence type="ECO:0000313" key="1">
    <source>
        <dbReference type="EMBL" id="PNF27566.1"/>
    </source>
</evidence>
<gene>
    <name evidence="1" type="ORF">B7P43_G02262</name>
</gene>
<dbReference type="Proteomes" id="UP000235965">
    <property type="component" value="Unassembled WGS sequence"/>
</dbReference>
<dbReference type="InterPro" id="IPR001888">
    <property type="entry name" value="Transposase_1"/>
</dbReference>
<keyword evidence="2" id="KW-1185">Reference proteome</keyword>
<dbReference type="EMBL" id="NEVH01014835">
    <property type="protein sequence ID" value="PNF27566.1"/>
    <property type="molecule type" value="Genomic_DNA"/>
</dbReference>